<keyword evidence="5" id="KW-0624">Polysaccharide degradation</keyword>
<dbReference type="InterPro" id="IPR014756">
    <property type="entry name" value="Ig_E-set"/>
</dbReference>
<evidence type="ECO:0000313" key="8">
    <source>
        <dbReference type="EMBL" id="MEL4457305.1"/>
    </source>
</evidence>
<dbReference type="GO" id="GO:0016787">
    <property type="term" value="F:hydrolase activity"/>
    <property type="evidence" value="ECO:0007669"/>
    <property type="project" value="UniProtKB-KW"/>
</dbReference>
<dbReference type="InterPro" id="IPR008928">
    <property type="entry name" value="6-hairpin_glycosidase_sf"/>
</dbReference>
<dbReference type="Gene3D" id="2.60.40.10">
    <property type="entry name" value="Immunoglobulins"/>
    <property type="match status" value="1"/>
</dbReference>
<reference evidence="8 9" key="1">
    <citation type="submission" date="2024-04" db="EMBL/GenBank/DDBJ databases">
        <title>whole genome sequencing of Lutimonas vermicola strain IMCC1616.</title>
        <authorList>
            <person name="Bae S.S."/>
        </authorList>
    </citation>
    <scope>NUCLEOTIDE SEQUENCE [LARGE SCALE GENOMIC DNA]</scope>
    <source>
        <strain evidence="8 9">IMCC1616</strain>
    </source>
</reference>
<comment type="caution">
    <text evidence="8">The sequence shown here is derived from an EMBL/GenBank/DDBJ whole genome shotgun (WGS) entry which is preliminary data.</text>
</comment>
<dbReference type="CDD" id="cd02850">
    <property type="entry name" value="E_set_Cellulase_N"/>
    <property type="match status" value="1"/>
</dbReference>
<sequence length="565" mass="63239">MKKLIALSAIVLMFIASCDSKKGSAKISDQIRINQIGFYPSSAKQFTLVDTKASSFKVVDGYKNKVYSGELIDLGTWEASGEKVMLGDFSSFTAPGAYYVVINDTIASYPFKIKKELYLPALKAAIKSYYFQRASMAIEEEYGGEYARAAGHPDDECLFHPSTGKSKGTLNSKGGWYDAGDYGKYIVNASLSVGQMLLILEQYPKMMTNIGLNIPETGNGIIDLWDELRYELDWIQTMQDDDGGVYFKLTAKGFSGFIMPGDYDLDRYIIGKSTASTLDFAAVLAQASRLYKEIDPEWSEKALDASEKAWAWAEKNDNIAFKNPEDVSTGEYGDNEFSDDFFWAASELYLATKKDTYSNAMKKYEQEYKHQLADSWKNFVRNVGFHSLLENKDELDAEFANSLIQGHKALANEILQKIDRHPYRIALDDFEWGSNSDILNQAYILCVAHRLTGDEKYLLGAEQISDYIFGKNATGYCFLTGFGSKKVMFPHHRPSGADSIPDPVPGFIAGGPNNDRQDAHEVTYQSEFPAKAYMDVEASFASNEVCINWNAPAVYVLAYLQQVRN</sequence>
<organism evidence="8 9">
    <name type="scientific">Lutimonas vermicola</name>
    <dbReference type="NCBI Taxonomy" id="414288"/>
    <lineage>
        <taxon>Bacteria</taxon>
        <taxon>Pseudomonadati</taxon>
        <taxon>Bacteroidota</taxon>
        <taxon>Flavobacteriia</taxon>
        <taxon>Flavobacteriales</taxon>
        <taxon>Flavobacteriaceae</taxon>
        <taxon>Lutimonas</taxon>
    </lineage>
</organism>
<evidence type="ECO:0000256" key="3">
    <source>
        <dbReference type="ARBA" id="ARBA00023277"/>
    </source>
</evidence>
<keyword evidence="4" id="KW-0326">Glycosidase</keyword>
<dbReference type="SUPFAM" id="SSF48208">
    <property type="entry name" value="Six-hairpin glycosidases"/>
    <property type="match status" value="1"/>
</dbReference>
<dbReference type="EMBL" id="JBCDNA010000003">
    <property type="protein sequence ID" value="MEL4457305.1"/>
    <property type="molecule type" value="Genomic_DNA"/>
</dbReference>
<accession>A0ABU9L5T4</accession>
<evidence type="ECO:0000259" key="6">
    <source>
        <dbReference type="Pfam" id="PF00759"/>
    </source>
</evidence>
<proteinExistence type="inferred from homology"/>
<keyword evidence="9" id="KW-1185">Reference proteome</keyword>
<feature type="domain" description="Cellulase Ig-like" evidence="7">
    <location>
        <begin position="29"/>
        <end position="104"/>
    </location>
</feature>
<evidence type="ECO:0000256" key="1">
    <source>
        <dbReference type="ARBA" id="ARBA00007072"/>
    </source>
</evidence>
<protein>
    <submittedName>
        <fullName evidence="8">Glycoside hydrolase family 9 protein</fullName>
    </submittedName>
</protein>
<dbReference type="PROSITE" id="PS51257">
    <property type="entry name" value="PROKAR_LIPOPROTEIN"/>
    <property type="match status" value="1"/>
</dbReference>
<dbReference type="Pfam" id="PF02927">
    <property type="entry name" value="CelD_N"/>
    <property type="match status" value="1"/>
</dbReference>
<evidence type="ECO:0000256" key="5">
    <source>
        <dbReference type="ARBA" id="ARBA00023326"/>
    </source>
</evidence>
<evidence type="ECO:0000259" key="7">
    <source>
        <dbReference type="Pfam" id="PF02927"/>
    </source>
</evidence>
<keyword evidence="3" id="KW-0119">Carbohydrate metabolism</keyword>
<dbReference type="InterPro" id="IPR001701">
    <property type="entry name" value="Glyco_hydro_9"/>
</dbReference>
<dbReference type="Gene3D" id="1.50.10.10">
    <property type="match status" value="1"/>
</dbReference>
<name>A0ABU9L5T4_9FLAO</name>
<keyword evidence="2 8" id="KW-0378">Hydrolase</keyword>
<dbReference type="PANTHER" id="PTHR22298">
    <property type="entry name" value="ENDO-1,4-BETA-GLUCANASE"/>
    <property type="match status" value="1"/>
</dbReference>
<evidence type="ECO:0000256" key="4">
    <source>
        <dbReference type="ARBA" id="ARBA00023295"/>
    </source>
</evidence>
<comment type="similarity">
    <text evidence="1">Belongs to the glycosyl hydrolase 9 (cellulase E) family.</text>
</comment>
<dbReference type="Proteomes" id="UP001474120">
    <property type="component" value="Unassembled WGS sequence"/>
</dbReference>
<dbReference type="InterPro" id="IPR013783">
    <property type="entry name" value="Ig-like_fold"/>
</dbReference>
<feature type="domain" description="Glycoside hydrolase family 9" evidence="6">
    <location>
        <begin position="118"/>
        <end position="557"/>
    </location>
</feature>
<gene>
    <name evidence="8" type="ORF">AABB81_15465</name>
</gene>
<dbReference type="InterPro" id="IPR004197">
    <property type="entry name" value="Cellulase_Ig-like"/>
</dbReference>
<evidence type="ECO:0000313" key="9">
    <source>
        <dbReference type="Proteomes" id="UP001474120"/>
    </source>
</evidence>
<evidence type="ECO:0000256" key="2">
    <source>
        <dbReference type="ARBA" id="ARBA00022801"/>
    </source>
</evidence>
<dbReference type="RefSeq" id="WP_342161468.1">
    <property type="nucleotide sequence ID" value="NZ_JBCDNA010000003.1"/>
</dbReference>
<dbReference type="InterPro" id="IPR012341">
    <property type="entry name" value="6hp_glycosidase-like_sf"/>
</dbReference>
<dbReference type="SUPFAM" id="SSF81296">
    <property type="entry name" value="E set domains"/>
    <property type="match status" value="1"/>
</dbReference>
<dbReference type="Pfam" id="PF00759">
    <property type="entry name" value="Glyco_hydro_9"/>
    <property type="match status" value="1"/>
</dbReference>